<feature type="region of interest" description="Disordered" evidence="1">
    <location>
        <begin position="1"/>
        <end position="29"/>
    </location>
</feature>
<evidence type="ECO:0000313" key="3">
    <source>
        <dbReference type="Proteomes" id="UP001159428"/>
    </source>
</evidence>
<reference evidence="2 3" key="1">
    <citation type="submission" date="2022-05" db="EMBL/GenBank/DDBJ databases">
        <authorList>
            <consortium name="Genoscope - CEA"/>
            <person name="William W."/>
        </authorList>
    </citation>
    <scope>NUCLEOTIDE SEQUENCE [LARGE SCALE GENOMIC DNA]</scope>
</reference>
<gene>
    <name evidence="2" type="ORF">PMEA_00000154</name>
</gene>
<evidence type="ECO:0000313" key="2">
    <source>
        <dbReference type="EMBL" id="CAH3031453.1"/>
    </source>
</evidence>
<feature type="compositionally biased region" description="Polar residues" evidence="1">
    <location>
        <begin position="1"/>
        <end position="16"/>
    </location>
</feature>
<dbReference type="EMBL" id="CALNXJ010000001">
    <property type="protein sequence ID" value="CAH3031453.1"/>
    <property type="molecule type" value="Genomic_DNA"/>
</dbReference>
<keyword evidence="3" id="KW-1185">Reference proteome</keyword>
<name>A0AAU9VLE3_9CNID</name>
<feature type="region of interest" description="Disordered" evidence="1">
    <location>
        <begin position="44"/>
        <end position="80"/>
    </location>
</feature>
<organism evidence="2 3">
    <name type="scientific">Pocillopora meandrina</name>
    <dbReference type="NCBI Taxonomy" id="46732"/>
    <lineage>
        <taxon>Eukaryota</taxon>
        <taxon>Metazoa</taxon>
        <taxon>Cnidaria</taxon>
        <taxon>Anthozoa</taxon>
        <taxon>Hexacorallia</taxon>
        <taxon>Scleractinia</taxon>
        <taxon>Astrocoeniina</taxon>
        <taxon>Pocilloporidae</taxon>
        <taxon>Pocillopora</taxon>
    </lineage>
</organism>
<dbReference type="Proteomes" id="UP001159428">
    <property type="component" value="Unassembled WGS sequence"/>
</dbReference>
<evidence type="ECO:0000256" key="1">
    <source>
        <dbReference type="SAM" id="MobiDB-lite"/>
    </source>
</evidence>
<dbReference type="AlphaFoldDB" id="A0AAU9VLE3"/>
<proteinExistence type="predicted"/>
<sequence length="80" mass="9120">MEKQENLQTSNCSRLQQGYKIPHNGKGKRKRGMLLFKQELVRTTPTRNKAAKRQRQNMPPEDCLANVGPHLPIKGEGNSH</sequence>
<comment type="caution">
    <text evidence="2">The sequence shown here is derived from an EMBL/GenBank/DDBJ whole genome shotgun (WGS) entry which is preliminary data.</text>
</comment>
<accession>A0AAU9VLE3</accession>
<protein>
    <submittedName>
        <fullName evidence="2">Uncharacterized protein</fullName>
    </submittedName>
</protein>